<comment type="pathway">
    <text evidence="2">Siderophore biosynthesis; mycobactin biosynthesis.</text>
</comment>
<sequence>MSAREVTDGLAAAVVAAGPPPLPVLEAPWSIRVIEAEGDDPELVSRWMNEPHVDLFWEQAWTPGRWADAIAGQLAGDCSRPCLVSYEGDPLAYVEIYRTPRDVVGLRYDAGPYDLGIHLAIGDRDRTGRGLGRAMVRAIAEGLSVSDPRVRRVLADPDERHAMARRMFAGAGFHLLGVRDLGHKRAALYFYEISGMTPGAPLPGRPNKVSLT</sequence>
<dbReference type="PROSITE" id="PS51186">
    <property type="entry name" value="GNAT"/>
    <property type="match status" value="1"/>
</dbReference>
<keyword evidence="8" id="KW-1185">Reference proteome</keyword>
<dbReference type="Proteomes" id="UP000619479">
    <property type="component" value="Unassembled WGS sequence"/>
</dbReference>
<comment type="function">
    <text evidence="1">Acyltransferase required for the direct transfer of medium- to long-chain fatty acyl moieties from a carrier protein (MbtL) on to the epsilon-amino group of lysine residue in the mycobactin core.</text>
</comment>
<evidence type="ECO:0000256" key="4">
    <source>
        <dbReference type="ARBA" id="ARBA00023251"/>
    </source>
</evidence>
<dbReference type="Pfam" id="PF13523">
    <property type="entry name" value="Acetyltransf_8"/>
    <property type="match status" value="1"/>
</dbReference>
<dbReference type="AlphaFoldDB" id="A0A919IJ08"/>
<name>A0A919IJ08_9ACTN</name>
<dbReference type="InterPro" id="IPR016181">
    <property type="entry name" value="Acyl_CoA_acyltransferase"/>
</dbReference>
<dbReference type="SUPFAM" id="SSF55729">
    <property type="entry name" value="Acyl-CoA N-acyltransferases (Nat)"/>
    <property type="match status" value="1"/>
</dbReference>
<evidence type="ECO:0000259" key="6">
    <source>
        <dbReference type="PROSITE" id="PS51186"/>
    </source>
</evidence>
<dbReference type="PANTHER" id="PTHR31438:SF1">
    <property type="entry name" value="LYSINE N-ACYLTRANSFERASE C17G9.06C-RELATED"/>
    <property type="match status" value="1"/>
</dbReference>
<organism evidence="7 8">
    <name type="scientific">Actinoplanes cyaneus</name>
    <dbReference type="NCBI Taxonomy" id="52696"/>
    <lineage>
        <taxon>Bacteria</taxon>
        <taxon>Bacillati</taxon>
        <taxon>Actinomycetota</taxon>
        <taxon>Actinomycetes</taxon>
        <taxon>Micromonosporales</taxon>
        <taxon>Micromonosporaceae</taxon>
        <taxon>Actinoplanes</taxon>
    </lineage>
</organism>
<dbReference type="InterPro" id="IPR000182">
    <property type="entry name" value="GNAT_dom"/>
</dbReference>
<evidence type="ECO:0000313" key="7">
    <source>
        <dbReference type="EMBL" id="GID65366.1"/>
    </source>
</evidence>
<protein>
    <recommendedName>
        <fullName evidence="3">Lysine N-acyltransferase MbtK</fullName>
    </recommendedName>
    <alternativeName>
        <fullName evidence="5">Mycobactin synthase protein K</fullName>
    </alternativeName>
</protein>
<evidence type="ECO:0000256" key="1">
    <source>
        <dbReference type="ARBA" id="ARBA00003818"/>
    </source>
</evidence>
<dbReference type="EMBL" id="BOMH01000024">
    <property type="protein sequence ID" value="GID65366.1"/>
    <property type="molecule type" value="Genomic_DNA"/>
</dbReference>
<gene>
    <name evidence="7" type="primary">mbtK</name>
    <name evidence="7" type="ORF">Acy02nite_32470</name>
</gene>
<dbReference type="SMART" id="SM01006">
    <property type="entry name" value="AlcB"/>
    <property type="match status" value="1"/>
</dbReference>
<dbReference type="Gene3D" id="3.40.630.30">
    <property type="match status" value="1"/>
</dbReference>
<feature type="domain" description="N-acetyltransferase" evidence="6">
    <location>
        <begin position="31"/>
        <end position="194"/>
    </location>
</feature>
<dbReference type="GO" id="GO:0016410">
    <property type="term" value="F:N-acyltransferase activity"/>
    <property type="evidence" value="ECO:0007669"/>
    <property type="project" value="TreeGrafter"/>
</dbReference>
<comment type="caution">
    <text evidence="7">The sequence shown here is derived from an EMBL/GenBank/DDBJ whole genome shotgun (WGS) entry which is preliminary data.</text>
</comment>
<evidence type="ECO:0000256" key="3">
    <source>
        <dbReference type="ARBA" id="ARBA00020586"/>
    </source>
</evidence>
<dbReference type="GO" id="GO:0019290">
    <property type="term" value="P:siderophore biosynthetic process"/>
    <property type="evidence" value="ECO:0007669"/>
    <property type="project" value="InterPro"/>
</dbReference>
<dbReference type="PANTHER" id="PTHR31438">
    <property type="entry name" value="LYSINE N-ACYLTRANSFERASE C17G9.06C-RELATED"/>
    <property type="match status" value="1"/>
</dbReference>
<dbReference type="InterPro" id="IPR019432">
    <property type="entry name" value="Acyltransferase_MbtK/IucB-like"/>
</dbReference>
<accession>A0A919IJ08</accession>
<proteinExistence type="predicted"/>
<keyword evidence="4" id="KW-0046">Antibiotic resistance</keyword>
<evidence type="ECO:0000256" key="5">
    <source>
        <dbReference type="ARBA" id="ARBA00031122"/>
    </source>
</evidence>
<dbReference type="GO" id="GO:0046677">
    <property type="term" value="P:response to antibiotic"/>
    <property type="evidence" value="ECO:0007669"/>
    <property type="project" value="UniProtKB-KW"/>
</dbReference>
<dbReference type="RefSeq" id="WP_203741341.1">
    <property type="nucleotide sequence ID" value="NZ_BAAAUC010000038.1"/>
</dbReference>
<evidence type="ECO:0000313" key="8">
    <source>
        <dbReference type="Proteomes" id="UP000619479"/>
    </source>
</evidence>
<evidence type="ECO:0000256" key="2">
    <source>
        <dbReference type="ARBA" id="ARBA00005102"/>
    </source>
</evidence>
<reference evidence="7" key="1">
    <citation type="submission" date="2021-01" db="EMBL/GenBank/DDBJ databases">
        <title>Whole genome shotgun sequence of Actinoplanes cyaneus NBRC 14990.</title>
        <authorList>
            <person name="Komaki H."/>
            <person name="Tamura T."/>
        </authorList>
    </citation>
    <scope>NUCLEOTIDE SEQUENCE</scope>
    <source>
        <strain evidence="7">NBRC 14990</strain>
    </source>
</reference>